<feature type="region of interest" description="Disordered" evidence="10">
    <location>
        <begin position="1"/>
        <end position="58"/>
    </location>
</feature>
<dbReference type="GO" id="GO:0045202">
    <property type="term" value="C:synapse"/>
    <property type="evidence" value="ECO:0007669"/>
    <property type="project" value="GOC"/>
</dbReference>
<evidence type="ECO:0000313" key="13">
    <source>
        <dbReference type="EMBL" id="CAG5121644.1"/>
    </source>
</evidence>
<feature type="transmembrane region" description="Helical" evidence="11">
    <location>
        <begin position="264"/>
        <end position="288"/>
    </location>
</feature>
<dbReference type="InterPro" id="IPR017452">
    <property type="entry name" value="GPCR_Rhodpsn_7TM"/>
</dbReference>
<keyword evidence="8" id="KW-0675">Receptor</keyword>
<dbReference type="Pfam" id="PF00001">
    <property type="entry name" value="7tm_1"/>
    <property type="match status" value="1"/>
</dbReference>
<keyword evidence="4 11" id="KW-1133">Transmembrane helix</keyword>
<evidence type="ECO:0000256" key="5">
    <source>
        <dbReference type="ARBA" id="ARBA00023040"/>
    </source>
</evidence>
<feature type="transmembrane region" description="Helical" evidence="11">
    <location>
        <begin position="300"/>
        <end position="322"/>
    </location>
</feature>
<evidence type="ECO:0000256" key="6">
    <source>
        <dbReference type="ARBA" id="ARBA00023136"/>
    </source>
</evidence>
<evidence type="ECO:0000256" key="8">
    <source>
        <dbReference type="ARBA" id="ARBA00023170"/>
    </source>
</evidence>
<dbReference type="OrthoDB" id="6162035at2759"/>
<keyword evidence="5" id="KW-0297">G-protein coupled receptor</keyword>
<dbReference type="GO" id="GO:0001591">
    <property type="term" value="F:dopamine neurotransmitter receptor activity, coupled via Gi/Go"/>
    <property type="evidence" value="ECO:0007669"/>
    <property type="project" value="TreeGrafter"/>
</dbReference>
<evidence type="ECO:0000259" key="12">
    <source>
        <dbReference type="PROSITE" id="PS50262"/>
    </source>
</evidence>
<evidence type="ECO:0000256" key="4">
    <source>
        <dbReference type="ARBA" id="ARBA00022989"/>
    </source>
</evidence>
<keyword evidence="7" id="KW-1015">Disulfide bond</keyword>
<dbReference type="InterPro" id="IPR000276">
    <property type="entry name" value="GPCR_Rhodpsn"/>
</dbReference>
<keyword evidence="9" id="KW-0807">Transducer</keyword>
<name>A0A8S3YXH4_9EUPU</name>
<keyword evidence="14" id="KW-1185">Reference proteome</keyword>
<dbReference type="GO" id="GO:0005886">
    <property type="term" value="C:plasma membrane"/>
    <property type="evidence" value="ECO:0007669"/>
    <property type="project" value="UniProtKB-SubCell"/>
</dbReference>
<dbReference type="PANTHER" id="PTHR24248">
    <property type="entry name" value="ADRENERGIC RECEPTOR-RELATED G-PROTEIN COUPLED RECEPTOR"/>
    <property type="match status" value="1"/>
</dbReference>
<evidence type="ECO:0000256" key="10">
    <source>
        <dbReference type="SAM" id="MobiDB-lite"/>
    </source>
</evidence>
<protein>
    <recommendedName>
        <fullName evidence="12">G-protein coupled receptors family 1 profile domain-containing protein</fullName>
    </recommendedName>
</protein>
<evidence type="ECO:0000256" key="1">
    <source>
        <dbReference type="ARBA" id="ARBA00004651"/>
    </source>
</evidence>
<comment type="subcellular location">
    <subcellularLocation>
        <location evidence="1">Cell membrane</location>
        <topology evidence="1">Multi-pass membrane protein</topology>
    </subcellularLocation>
</comment>
<dbReference type="AlphaFoldDB" id="A0A8S3YXH4"/>
<dbReference type="PRINTS" id="PR00237">
    <property type="entry name" value="GPCRRHODOPSN"/>
</dbReference>
<dbReference type="PROSITE" id="PS50262">
    <property type="entry name" value="G_PROTEIN_RECEP_F1_2"/>
    <property type="match status" value="1"/>
</dbReference>
<evidence type="ECO:0000313" key="14">
    <source>
        <dbReference type="Proteomes" id="UP000678393"/>
    </source>
</evidence>
<reference evidence="13" key="1">
    <citation type="submission" date="2021-04" db="EMBL/GenBank/DDBJ databases">
        <authorList>
            <consortium name="Molecular Ecology Group"/>
        </authorList>
    </citation>
    <scope>NUCLEOTIDE SEQUENCE</scope>
</reference>
<dbReference type="PANTHER" id="PTHR24248:SF125">
    <property type="entry name" value="DOPAMINE D2-LIKE RECEPTOR"/>
    <property type="match status" value="1"/>
</dbReference>
<keyword evidence="6 11" id="KW-0472">Membrane</keyword>
<evidence type="ECO:0000256" key="7">
    <source>
        <dbReference type="ARBA" id="ARBA00023157"/>
    </source>
</evidence>
<feature type="compositionally biased region" description="Basic and acidic residues" evidence="10">
    <location>
        <begin position="1"/>
        <end position="13"/>
    </location>
</feature>
<comment type="caution">
    <text evidence="13">The sequence shown here is derived from an EMBL/GenBank/DDBJ whole genome shotgun (WGS) entry which is preliminary data.</text>
</comment>
<feature type="domain" description="G-protein coupled receptors family 1 profile" evidence="12">
    <location>
        <begin position="279"/>
        <end position="321"/>
    </location>
</feature>
<evidence type="ECO:0000256" key="3">
    <source>
        <dbReference type="ARBA" id="ARBA00022692"/>
    </source>
</evidence>
<dbReference type="GO" id="GO:0004930">
    <property type="term" value="F:G protein-coupled receptor activity"/>
    <property type="evidence" value="ECO:0007669"/>
    <property type="project" value="UniProtKB-KW"/>
</dbReference>
<keyword evidence="3 11" id="KW-0812">Transmembrane</keyword>
<dbReference type="Gene3D" id="1.20.1070.10">
    <property type="entry name" value="Rhodopsin 7-helix transmembrane proteins"/>
    <property type="match status" value="1"/>
</dbReference>
<dbReference type="Proteomes" id="UP000678393">
    <property type="component" value="Unassembled WGS sequence"/>
</dbReference>
<accession>A0A8S3YXH4</accession>
<proteinExistence type="predicted"/>
<feature type="compositionally biased region" description="Polar residues" evidence="10">
    <location>
        <begin position="49"/>
        <end position="58"/>
    </location>
</feature>
<evidence type="ECO:0000256" key="11">
    <source>
        <dbReference type="SAM" id="Phobius"/>
    </source>
</evidence>
<sequence>MGVVRDRETENRPLRGMLPSSQEAGKGLYIGGEDSPPTYHQRHHHHHTSTVNNPTDTYTSRYWPVQQSETDRAYHSGKGVSSDFHTGEKQPPFLGTMEYTNGQHLPLVGPSPTPPSSAPASTIFSFYSKKHASDGDLPYKQNTFSLNGHSHQRLNMTPHNSAYTSIQRNAHNEIYPSSASPQLLPNSNFLNLGTDQARTANPLADQFYIKSLDPLSPTLEVPWNISDTLCNNRTTGSYDCWELFNPDENETSTQNPFIDDDYRFWTLVLIIIPILTVFGNILVVLSVIKEKSLKTVTNYFICSLAVADIMVAVIVMPFAVYMESTTFPLSFYQVPTVS</sequence>
<evidence type="ECO:0000256" key="9">
    <source>
        <dbReference type="ARBA" id="ARBA00023224"/>
    </source>
</evidence>
<keyword evidence="2" id="KW-1003">Cell membrane</keyword>
<gene>
    <name evidence="13" type="ORF">CUNI_LOCUS7202</name>
</gene>
<evidence type="ECO:0000256" key="2">
    <source>
        <dbReference type="ARBA" id="ARBA00022475"/>
    </source>
</evidence>
<organism evidence="13 14">
    <name type="scientific">Candidula unifasciata</name>
    <dbReference type="NCBI Taxonomy" id="100452"/>
    <lineage>
        <taxon>Eukaryota</taxon>
        <taxon>Metazoa</taxon>
        <taxon>Spiralia</taxon>
        <taxon>Lophotrochozoa</taxon>
        <taxon>Mollusca</taxon>
        <taxon>Gastropoda</taxon>
        <taxon>Heterobranchia</taxon>
        <taxon>Euthyneura</taxon>
        <taxon>Panpulmonata</taxon>
        <taxon>Eupulmonata</taxon>
        <taxon>Stylommatophora</taxon>
        <taxon>Helicina</taxon>
        <taxon>Helicoidea</taxon>
        <taxon>Geomitridae</taxon>
        <taxon>Candidula</taxon>
    </lineage>
</organism>
<dbReference type="EMBL" id="CAJHNH020001131">
    <property type="protein sequence ID" value="CAG5121644.1"/>
    <property type="molecule type" value="Genomic_DNA"/>
</dbReference>
<dbReference type="SUPFAM" id="SSF81321">
    <property type="entry name" value="Family A G protein-coupled receptor-like"/>
    <property type="match status" value="1"/>
</dbReference>